<evidence type="ECO:0000256" key="5">
    <source>
        <dbReference type="ARBA" id="ARBA00013189"/>
    </source>
</evidence>
<sequence length="329" mass="36654">MILVTGGAGYIGSHVVKALIMKNYQVVVIDNLSTGNQEAIDPKAIFVKGDVRNPKDLGEIFSKYSVRAVMHFAANAYVGESVEKPAVYYSNNVNGMITLLKMMVQYHVKKIVFSSSCAVYGKPPCKIINENTPAMPINPYGWTKLIGEQLLKDFSTAYSLKYIALRYFNVAGAIGSGELGEDHTPETHLIPNILKHLLGETKKIFVFGNDYETKDGTCIRDYIHVTDLSNAHLLALEALLDSSVANRVYNVGNEKGISVNEIIKMCETITGRKAAVEYAKRREGDPPALIASAELLKKEFNWKAQFDLKDMIESAWQWFLHHPTGYKKI</sequence>
<evidence type="ECO:0000313" key="14">
    <source>
        <dbReference type="Proteomes" id="UP000054099"/>
    </source>
</evidence>
<evidence type="ECO:0000256" key="8">
    <source>
        <dbReference type="ARBA" id="ARBA00023144"/>
    </source>
</evidence>
<dbReference type="Gene3D" id="3.90.25.10">
    <property type="entry name" value="UDP-galactose 4-epimerase, domain 1"/>
    <property type="match status" value="1"/>
</dbReference>
<evidence type="ECO:0000256" key="9">
    <source>
        <dbReference type="ARBA" id="ARBA00023235"/>
    </source>
</evidence>
<evidence type="ECO:0000256" key="4">
    <source>
        <dbReference type="ARBA" id="ARBA00007637"/>
    </source>
</evidence>
<gene>
    <name evidence="13" type="ORF">AS030_05010</name>
</gene>
<proteinExistence type="inferred from homology"/>
<organism evidence="13 14">
    <name type="scientific">Fictibacillus enclensis</name>
    <dbReference type="NCBI Taxonomy" id="1017270"/>
    <lineage>
        <taxon>Bacteria</taxon>
        <taxon>Bacillati</taxon>
        <taxon>Bacillota</taxon>
        <taxon>Bacilli</taxon>
        <taxon>Bacillales</taxon>
        <taxon>Fictibacillaceae</taxon>
        <taxon>Fictibacillus</taxon>
    </lineage>
</organism>
<dbReference type="InterPro" id="IPR001509">
    <property type="entry name" value="Epimerase_deHydtase"/>
</dbReference>
<evidence type="ECO:0000256" key="7">
    <source>
        <dbReference type="ARBA" id="ARBA00023027"/>
    </source>
</evidence>
<dbReference type="InterPro" id="IPR005886">
    <property type="entry name" value="UDP_G4E"/>
</dbReference>
<dbReference type="InterPro" id="IPR036291">
    <property type="entry name" value="NAD(P)-bd_dom_sf"/>
</dbReference>
<dbReference type="AlphaFoldDB" id="A0A0V8JD91"/>
<keyword evidence="10 11" id="KW-0119">Carbohydrate metabolism</keyword>
<comment type="pathway">
    <text evidence="3 11">Carbohydrate metabolism; galactose metabolism.</text>
</comment>
<dbReference type="Proteomes" id="UP000054099">
    <property type="component" value="Unassembled WGS sequence"/>
</dbReference>
<comment type="subunit">
    <text evidence="11">Homodimer.</text>
</comment>
<reference evidence="13 14" key="1">
    <citation type="journal article" date="2014" name="Antonie Van Leeuwenhoek">
        <title>Fictibacillus enclensis sp. nov., isolated from marine sediment.</title>
        <authorList>
            <person name="Dastager S.G."/>
            <person name="Mawlankar R."/>
            <person name="Srinivasan K."/>
            <person name="Tang S.K."/>
            <person name="Lee J.C."/>
            <person name="Ramana V.V."/>
            <person name="Shouche Y.S."/>
        </authorList>
    </citation>
    <scope>NUCLEOTIDE SEQUENCE [LARGE SCALE GENOMIC DNA]</scope>
    <source>
        <strain evidence="13 14">NIO-1003</strain>
    </source>
</reference>
<evidence type="ECO:0000256" key="2">
    <source>
        <dbReference type="ARBA" id="ARBA00001911"/>
    </source>
</evidence>
<keyword evidence="7 11" id="KW-0520">NAD</keyword>
<dbReference type="NCBIfam" id="TIGR01179">
    <property type="entry name" value="galE"/>
    <property type="match status" value="1"/>
</dbReference>
<evidence type="ECO:0000256" key="1">
    <source>
        <dbReference type="ARBA" id="ARBA00000083"/>
    </source>
</evidence>
<dbReference type="Pfam" id="PF01370">
    <property type="entry name" value="Epimerase"/>
    <property type="match status" value="1"/>
</dbReference>
<evidence type="ECO:0000256" key="11">
    <source>
        <dbReference type="RuleBase" id="RU366046"/>
    </source>
</evidence>
<keyword evidence="8" id="KW-0299">Galactose metabolism</keyword>
<keyword evidence="14" id="KW-1185">Reference proteome</keyword>
<comment type="cofactor">
    <cofactor evidence="2 11">
        <name>NAD(+)</name>
        <dbReference type="ChEBI" id="CHEBI:57540"/>
    </cofactor>
</comment>
<evidence type="ECO:0000256" key="6">
    <source>
        <dbReference type="ARBA" id="ARBA00018569"/>
    </source>
</evidence>
<evidence type="ECO:0000313" key="13">
    <source>
        <dbReference type="EMBL" id="KSU84890.1"/>
    </source>
</evidence>
<evidence type="ECO:0000256" key="3">
    <source>
        <dbReference type="ARBA" id="ARBA00004947"/>
    </source>
</evidence>
<dbReference type="EC" id="5.1.3.2" evidence="5 11"/>
<keyword evidence="9 11" id="KW-0413">Isomerase</keyword>
<comment type="caution">
    <text evidence="13">The sequence shown here is derived from an EMBL/GenBank/DDBJ whole genome shotgun (WGS) entry which is preliminary data.</text>
</comment>
<dbReference type="UniPathway" id="UPA00214"/>
<comment type="catalytic activity">
    <reaction evidence="1 11">
        <text>UDP-alpha-D-glucose = UDP-alpha-D-galactose</text>
        <dbReference type="Rhea" id="RHEA:22168"/>
        <dbReference type="ChEBI" id="CHEBI:58885"/>
        <dbReference type="ChEBI" id="CHEBI:66914"/>
        <dbReference type="EC" id="5.1.3.2"/>
    </reaction>
</comment>
<comment type="similarity">
    <text evidence="4 11">Belongs to the NAD(P)-dependent epimerase/dehydratase family.</text>
</comment>
<evidence type="ECO:0000256" key="10">
    <source>
        <dbReference type="ARBA" id="ARBA00023277"/>
    </source>
</evidence>
<name>A0A0V8JD91_9BACL</name>
<dbReference type="RefSeq" id="WP_061969075.1">
    <property type="nucleotide sequence ID" value="NZ_FMAV01000001.1"/>
</dbReference>
<dbReference type="EMBL" id="LNQN01000001">
    <property type="protein sequence ID" value="KSU84890.1"/>
    <property type="molecule type" value="Genomic_DNA"/>
</dbReference>
<dbReference type="GO" id="GO:0003978">
    <property type="term" value="F:UDP-glucose 4-epimerase activity"/>
    <property type="evidence" value="ECO:0007669"/>
    <property type="project" value="UniProtKB-UniRule"/>
</dbReference>
<dbReference type="SUPFAM" id="SSF51735">
    <property type="entry name" value="NAD(P)-binding Rossmann-fold domains"/>
    <property type="match status" value="1"/>
</dbReference>
<dbReference type="CDD" id="cd05247">
    <property type="entry name" value="UDP_G4E_1_SDR_e"/>
    <property type="match status" value="1"/>
</dbReference>
<dbReference type="GO" id="GO:0033499">
    <property type="term" value="P:galactose catabolic process via UDP-galactose, Leloir pathway"/>
    <property type="evidence" value="ECO:0007669"/>
    <property type="project" value="TreeGrafter"/>
</dbReference>
<evidence type="ECO:0000259" key="12">
    <source>
        <dbReference type="Pfam" id="PF01370"/>
    </source>
</evidence>
<accession>A0A0V8JD91</accession>
<dbReference type="PANTHER" id="PTHR43725">
    <property type="entry name" value="UDP-GLUCOSE 4-EPIMERASE"/>
    <property type="match status" value="1"/>
</dbReference>
<feature type="domain" description="NAD-dependent epimerase/dehydratase" evidence="12">
    <location>
        <begin position="2"/>
        <end position="252"/>
    </location>
</feature>
<dbReference type="Gene3D" id="3.40.50.720">
    <property type="entry name" value="NAD(P)-binding Rossmann-like Domain"/>
    <property type="match status" value="1"/>
</dbReference>
<dbReference type="OrthoDB" id="9801785at2"/>
<dbReference type="PANTHER" id="PTHR43725:SF53">
    <property type="entry name" value="UDP-ARABINOSE 4-EPIMERASE 1"/>
    <property type="match status" value="1"/>
</dbReference>
<protein>
    <recommendedName>
        <fullName evidence="6 11">UDP-glucose 4-epimerase</fullName>
        <ecNumber evidence="5 11">5.1.3.2</ecNumber>
    </recommendedName>
</protein>